<name>A0ACB9HPS3_9ASTR</name>
<gene>
    <name evidence="1" type="ORF">L1987_32569</name>
</gene>
<evidence type="ECO:0000313" key="1">
    <source>
        <dbReference type="EMBL" id="KAI3797313.1"/>
    </source>
</evidence>
<dbReference type="EMBL" id="CM042028">
    <property type="protein sequence ID" value="KAI3797313.1"/>
    <property type="molecule type" value="Genomic_DNA"/>
</dbReference>
<protein>
    <submittedName>
        <fullName evidence="1">Uncharacterized protein</fullName>
    </submittedName>
</protein>
<sequence length="650" mass="72097">MAAPNGSHQNWADQVPIAVAPLNCVPYTGPPLDSDMAQQNEVNSLLENQPAMIYLPEQPTEKEMNDIMSASTHGVLVTGSAASGIIGPLMGSFDLSESDDSLLFRVALPGVSNDEKFKCEIQADGRIKIQGVTNTGEKKVHANNMVFEMHTQNLCPPGDFAVTFHLPANVDASTLKHVLDNGVLEGVVKKKPVQALLPLLNLFWDDGVVIIKLALFLQVSIGSVMGELVMAVSFDLQTFILGARVLKLYRQALSIAKRAPAHNKEMKRKRIMMNTQQIHELSTLSRANIVIFAMNVHQHEQTIEQELNDIMSSTKHGVLFSGRVTSGIIGPLMGPFNLSQFDDGFLFHVALLGVNNDESTNHRVLFSGSVASGIIGPLMGPFNLSQFDDGFLFHDALLGVNNDESLPETNTSCVVTDIMSFGSCLWVSTTMNIINSVEFKCEIQAGGTIKIQGVTNTGEKKVHAHNMVFEMHTQNLCLHADFSVTFHLPANVNPSTLKHLLDNGVLKGVVKKKTSQRFMVAVLMYIAIKDCNDFERHLRFDFNLTRPENENGSLHNRHCRPQIFRGELVMAVSLDLQAFILRARVLKLYRQALRVAKRAPAHSKGELMQTIRLEMEKNRDCNDKQRIRYLISEGTERLKGLDEMLDMQGY</sequence>
<organism evidence="1 2">
    <name type="scientific">Smallanthus sonchifolius</name>
    <dbReference type="NCBI Taxonomy" id="185202"/>
    <lineage>
        <taxon>Eukaryota</taxon>
        <taxon>Viridiplantae</taxon>
        <taxon>Streptophyta</taxon>
        <taxon>Embryophyta</taxon>
        <taxon>Tracheophyta</taxon>
        <taxon>Spermatophyta</taxon>
        <taxon>Magnoliopsida</taxon>
        <taxon>eudicotyledons</taxon>
        <taxon>Gunneridae</taxon>
        <taxon>Pentapetalae</taxon>
        <taxon>asterids</taxon>
        <taxon>campanulids</taxon>
        <taxon>Asterales</taxon>
        <taxon>Asteraceae</taxon>
        <taxon>Asteroideae</taxon>
        <taxon>Heliantheae alliance</taxon>
        <taxon>Millerieae</taxon>
        <taxon>Smallanthus</taxon>
    </lineage>
</organism>
<reference evidence="2" key="1">
    <citation type="journal article" date="2022" name="Mol. Ecol. Resour.">
        <title>The genomes of chicory, endive, great burdock and yacon provide insights into Asteraceae palaeo-polyploidization history and plant inulin production.</title>
        <authorList>
            <person name="Fan W."/>
            <person name="Wang S."/>
            <person name="Wang H."/>
            <person name="Wang A."/>
            <person name="Jiang F."/>
            <person name="Liu H."/>
            <person name="Zhao H."/>
            <person name="Xu D."/>
            <person name="Zhang Y."/>
        </authorList>
    </citation>
    <scope>NUCLEOTIDE SEQUENCE [LARGE SCALE GENOMIC DNA]</scope>
    <source>
        <strain evidence="2">cv. Yunnan</strain>
    </source>
</reference>
<evidence type="ECO:0000313" key="2">
    <source>
        <dbReference type="Proteomes" id="UP001056120"/>
    </source>
</evidence>
<accession>A0ACB9HPS3</accession>
<reference evidence="1 2" key="2">
    <citation type="journal article" date="2022" name="Mol. Ecol. Resour.">
        <title>The genomes of chicory, endive, great burdock and yacon provide insights into Asteraceae paleo-polyploidization history and plant inulin production.</title>
        <authorList>
            <person name="Fan W."/>
            <person name="Wang S."/>
            <person name="Wang H."/>
            <person name="Wang A."/>
            <person name="Jiang F."/>
            <person name="Liu H."/>
            <person name="Zhao H."/>
            <person name="Xu D."/>
            <person name="Zhang Y."/>
        </authorList>
    </citation>
    <scope>NUCLEOTIDE SEQUENCE [LARGE SCALE GENOMIC DNA]</scope>
    <source>
        <strain evidence="2">cv. Yunnan</strain>
        <tissue evidence="1">Leaves</tissue>
    </source>
</reference>
<keyword evidence="2" id="KW-1185">Reference proteome</keyword>
<dbReference type="Proteomes" id="UP001056120">
    <property type="component" value="Linkage Group LG11"/>
</dbReference>
<comment type="caution">
    <text evidence="1">The sequence shown here is derived from an EMBL/GenBank/DDBJ whole genome shotgun (WGS) entry which is preliminary data.</text>
</comment>
<proteinExistence type="predicted"/>